<keyword evidence="3" id="KW-1185">Reference proteome</keyword>
<feature type="transmembrane region" description="Helical" evidence="1">
    <location>
        <begin position="21"/>
        <end position="42"/>
    </location>
</feature>
<evidence type="ECO:0000313" key="2">
    <source>
        <dbReference type="EMBL" id="TMS39087.1"/>
    </source>
</evidence>
<keyword evidence="1" id="KW-0472">Membrane</keyword>
<reference evidence="2 3" key="1">
    <citation type="journal article" date="2015" name="Genome Biol.">
        <title>Comparative genomics of Steinernema reveals deeply conserved gene regulatory networks.</title>
        <authorList>
            <person name="Dillman A.R."/>
            <person name="Macchietto M."/>
            <person name="Porter C.F."/>
            <person name="Rogers A."/>
            <person name="Williams B."/>
            <person name="Antoshechkin I."/>
            <person name="Lee M.M."/>
            <person name="Goodwin Z."/>
            <person name="Lu X."/>
            <person name="Lewis E.E."/>
            <person name="Goodrich-Blair H."/>
            <person name="Stock S.P."/>
            <person name="Adams B.J."/>
            <person name="Sternberg P.W."/>
            <person name="Mortazavi A."/>
        </authorList>
    </citation>
    <scope>NUCLEOTIDE SEQUENCE [LARGE SCALE GENOMIC DNA]</scope>
    <source>
        <strain evidence="2 3">ALL</strain>
    </source>
</reference>
<comment type="caution">
    <text evidence="2">The sequence shown here is derived from an EMBL/GenBank/DDBJ whole genome shotgun (WGS) entry which is preliminary data.</text>
</comment>
<accession>A0A4U8V3Z6</accession>
<evidence type="ECO:0000256" key="1">
    <source>
        <dbReference type="SAM" id="Phobius"/>
    </source>
</evidence>
<dbReference type="EMBL" id="CM016762">
    <property type="protein sequence ID" value="TMS39087.1"/>
    <property type="molecule type" value="Genomic_DNA"/>
</dbReference>
<dbReference type="Proteomes" id="UP000298663">
    <property type="component" value="Chromosome X"/>
</dbReference>
<gene>
    <name evidence="2" type="ORF">L596_005666</name>
</gene>
<dbReference type="AlphaFoldDB" id="A0A4U8V3Z6"/>
<dbReference type="EMBL" id="AZBU02000001">
    <property type="protein sequence ID" value="TMS39087.1"/>
    <property type="molecule type" value="Genomic_DNA"/>
</dbReference>
<sequence length="85" mass="9878">MVRKPSVQSPSASQQRVRCHRVLFPSRVFLAIPAVLVLYFHYVSNFLSVGDVFQILLISNLKRYNFYKIGTFLAYSTPTVYWCDL</sequence>
<keyword evidence="1" id="KW-0812">Transmembrane</keyword>
<name>A0A4U8V3Z6_STECR</name>
<protein>
    <submittedName>
        <fullName evidence="2">Uncharacterized protein</fullName>
    </submittedName>
</protein>
<keyword evidence="1" id="KW-1133">Transmembrane helix</keyword>
<reference evidence="2 3" key="2">
    <citation type="journal article" date="2019" name="G3 (Bethesda)">
        <title>Hybrid Assembly of the Genome of the Entomopathogenic Nematode Steinernema carpocapsae Identifies the X-Chromosome.</title>
        <authorList>
            <person name="Serra L."/>
            <person name="Macchietto M."/>
            <person name="Macias-Munoz A."/>
            <person name="McGill C.J."/>
            <person name="Rodriguez I.M."/>
            <person name="Rodriguez B."/>
            <person name="Murad R."/>
            <person name="Mortazavi A."/>
        </authorList>
    </citation>
    <scope>NUCLEOTIDE SEQUENCE [LARGE SCALE GENOMIC DNA]</scope>
    <source>
        <strain evidence="2 3">ALL</strain>
    </source>
</reference>
<evidence type="ECO:0000313" key="3">
    <source>
        <dbReference type="Proteomes" id="UP000298663"/>
    </source>
</evidence>
<proteinExistence type="predicted"/>
<organism evidence="2 3">
    <name type="scientific">Steinernema carpocapsae</name>
    <name type="common">Entomopathogenic nematode</name>
    <dbReference type="NCBI Taxonomy" id="34508"/>
    <lineage>
        <taxon>Eukaryota</taxon>
        <taxon>Metazoa</taxon>
        <taxon>Ecdysozoa</taxon>
        <taxon>Nematoda</taxon>
        <taxon>Chromadorea</taxon>
        <taxon>Rhabditida</taxon>
        <taxon>Tylenchina</taxon>
        <taxon>Panagrolaimomorpha</taxon>
        <taxon>Strongyloidoidea</taxon>
        <taxon>Steinernematidae</taxon>
        <taxon>Steinernema</taxon>
    </lineage>
</organism>